<evidence type="ECO:0000313" key="3">
    <source>
        <dbReference type="EMBL" id="REH31047.1"/>
    </source>
</evidence>
<dbReference type="EMBL" id="QUNO01000022">
    <property type="protein sequence ID" value="REH31047.1"/>
    <property type="molecule type" value="Genomic_DNA"/>
</dbReference>
<dbReference type="OrthoDB" id="4220102at2"/>
<dbReference type="Pfam" id="PF07811">
    <property type="entry name" value="TadE"/>
    <property type="match status" value="1"/>
</dbReference>
<evidence type="ECO:0000259" key="2">
    <source>
        <dbReference type="Pfam" id="PF07811"/>
    </source>
</evidence>
<dbReference type="AlphaFoldDB" id="A0A3E0GW08"/>
<reference evidence="3 4" key="1">
    <citation type="submission" date="2018-08" db="EMBL/GenBank/DDBJ databases">
        <title>Genomic Encyclopedia of Archaeal and Bacterial Type Strains, Phase II (KMG-II): from individual species to whole genera.</title>
        <authorList>
            <person name="Goeker M."/>
        </authorList>
    </citation>
    <scope>NUCLEOTIDE SEQUENCE [LARGE SCALE GENOMIC DNA]</scope>
    <source>
        <strain evidence="3 4">DSM 45791</strain>
    </source>
</reference>
<dbReference type="Proteomes" id="UP000256269">
    <property type="component" value="Unassembled WGS sequence"/>
</dbReference>
<sequence length="133" mass="14163">MPPRRWRSLRAEPERGGGTSLAWVIVMPAILLVIFTGVQAGLWFYGRVLALHAAQEAVLAGRVDPVSTARAQQRAQQFLDEAAGDWITAPTVDATTDGDTVRVTVTGRSLTIVPGLNLTFSQTAAGGVERPAP</sequence>
<gene>
    <name evidence="3" type="ORF">BCF44_12270</name>
</gene>
<keyword evidence="4" id="KW-1185">Reference proteome</keyword>
<protein>
    <submittedName>
        <fullName evidence="3">TadE-like protein</fullName>
    </submittedName>
</protein>
<feature type="transmembrane region" description="Helical" evidence="1">
    <location>
        <begin position="21"/>
        <end position="45"/>
    </location>
</feature>
<keyword evidence="1" id="KW-0472">Membrane</keyword>
<proteinExistence type="predicted"/>
<dbReference type="RefSeq" id="WP_116180868.1">
    <property type="nucleotide sequence ID" value="NZ_CP144376.1"/>
</dbReference>
<evidence type="ECO:0000256" key="1">
    <source>
        <dbReference type="SAM" id="Phobius"/>
    </source>
</evidence>
<accession>A0A3E0GW08</accession>
<keyword evidence="1" id="KW-1133">Transmembrane helix</keyword>
<keyword evidence="1" id="KW-0812">Transmembrane</keyword>
<dbReference type="InterPro" id="IPR012495">
    <property type="entry name" value="TadE-like_dom"/>
</dbReference>
<feature type="domain" description="TadE-like" evidence="2">
    <location>
        <begin position="23"/>
        <end position="58"/>
    </location>
</feature>
<name>A0A3E0GW08_9PSEU</name>
<organism evidence="3 4">
    <name type="scientific">Kutzneria buriramensis</name>
    <dbReference type="NCBI Taxonomy" id="1045776"/>
    <lineage>
        <taxon>Bacteria</taxon>
        <taxon>Bacillati</taxon>
        <taxon>Actinomycetota</taxon>
        <taxon>Actinomycetes</taxon>
        <taxon>Pseudonocardiales</taxon>
        <taxon>Pseudonocardiaceae</taxon>
        <taxon>Kutzneria</taxon>
    </lineage>
</organism>
<comment type="caution">
    <text evidence="3">The sequence shown here is derived from an EMBL/GenBank/DDBJ whole genome shotgun (WGS) entry which is preliminary data.</text>
</comment>
<evidence type="ECO:0000313" key="4">
    <source>
        <dbReference type="Proteomes" id="UP000256269"/>
    </source>
</evidence>